<feature type="non-terminal residue" evidence="2">
    <location>
        <position position="105"/>
    </location>
</feature>
<name>A0A1R3GGD9_COCAP</name>
<evidence type="ECO:0000313" key="2">
    <source>
        <dbReference type="EMBL" id="OMO57144.1"/>
    </source>
</evidence>
<dbReference type="AlphaFoldDB" id="A0A1R3GGD9"/>
<dbReference type="OrthoDB" id="2135488at2759"/>
<dbReference type="EMBL" id="AWWV01014416">
    <property type="protein sequence ID" value="OMO57144.1"/>
    <property type="molecule type" value="Genomic_DNA"/>
</dbReference>
<feature type="region of interest" description="Disordered" evidence="1">
    <location>
        <begin position="44"/>
        <end position="71"/>
    </location>
</feature>
<dbReference type="STRING" id="210143.A0A1R3GGD9"/>
<proteinExistence type="predicted"/>
<protein>
    <submittedName>
        <fullName evidence="2">Uncharacterized protein</fullName>
    </submittedName>
</protein>
<reference evidence="2 3" key="1">
    <citation type="submission" date="2013-09" db="EMBL/GenBank/DDBJ databases">
        <title>Corchorus capsularis genome sequencing.</title>
        <authorList>
            <person name="Alam M."/>
            <person name="Haque M.S."/>
            <person name="Islam M.S."/>
            <person name="Emdad E.M."/>
            <person name="Islam M.M."/>
            <person name="Ahmed B."/>
            <person name="Halim A."/>
            <person name="Hossen Q.M.M."/>
            <person name="Hossain M.Z."/>
            <person name="Ahmed R."/>
            <person name="Khan M.M."/>
            <person name="Islam R."/>
            <person name="Rashid M.M."/>
            <person name="Khan S.A."/>
            <person name="Rahman M.S."/>
            <person name="Alam M."/>
        </authorList>
    </citation>
    <scope>NUCLEOTIDE SEQUENCE [LARGE SCALE GENOMIC DNA]</scope>
    <source>
        <strain evidence="3">cv. CVL-1</strain>
        <tissue evidence="2">Whole seedling</tissue>
    </source>
</reference>
<comment type="caution">
    <text evidence="2">The sequence shown here is derived from an EMBL/GenBank/DDBJ whole genome shotgun (WGS) entry which is preliminary data.</text>
</comment>
<evidence type="ECO:0000256" key="1">
    <source>
        <dbReference type="SAM" id="MobiDB-lite"/>
    </source>
</evidence>
<feature type="compositionally biased region" description="Polar residues" evidence="1">
    <location>
        <begin position="55"/>
        <end position="66"/>
    </location>
</feature>
<evidence type="ECO:0000313" key="3">
    <source>
        <dbReference type="Proteomes" id="UP000188268"/>
    </source>
</evidence>
<gene>
    <name evidence="2" type="ORF">CCACVL1_25964</name>
</gene>
<dbReference type="Gramene" id="OMO57144">
    <property type="protein sequence ID" value="OMO57144"/>
    <property type="gene ID" value="CCACVL1_25964"/>
</dbReference>
<accession>A0A1R3GGD9</accession>
<organism evidence="2 3">
    <name type="scientific">Corchorus capsularis</name>
    <name type="common">Jute</name>
    <dbReference type="NCBI Taxonomy" id="210143"/>
    <lineage>
        <taxon>Eukaryota</taxon>
        <taxon>Viridiplantae</taxon>
        <taxon>Streptophyta</taxon>
        <taxon>Embryophyta</taxon>
        <taxon>Tracheophyta</taxon>
        <taxon>Spermatophyta</taxon>
        <taxon>Magnoliopsida</taxon>
        <taxon>eudicotyledons</taxon>
        <taxon>Gunneridae</taxon>
        <taxon>Pentapetalae</taxon>
        <taxon>rosids</taxon>
        <taxon>malvids</taxon>
        <taxon>Malvales</taxon>
        <taxon>Malvaceae</taxon>
        <taxon>Grewioideae</taxon>
        <taxon>Apeibeae</taxon>
        <taxon>Corchorus</taxon>
    </lineage>
</organism>
<sequence>MIRATWVFECGISQSGNSVAVRLVKPVGWGSILGEYCRGGQPRKPQFKAKMASSAAETSQNQNPSKPKTIDSHLHIWASPQEAVEYPYFPGQEPTLPGHLDFLLQ</sequence>
<keyword evidence="3" id="KW-1185">Reference proteome</keyword>
<dbReference type="Proteomes" id="UP000188268">
    <property type="component" value="Unassembled WGS sequence"/>
</dbReference>